<dbReference type="RefSeq" id="WP_230839593.1">
    <property type="nucleotide sequence ID" value="NZ_CP063845.1"/>
</dbReference>
<evidence type="ECO:0000313" key="2">
    <source>
        <dbReference type="Proteomes" id="UP001054846"/>
    </source>
</evidence>
<gene>
    <name evidence="1" type="ORF">ISF26_12170</name>
</gene>
<dbReference type="Proteomes" id="UP001054846">
    <property type="component" value="Chromosome"/>
</dbReference>
<proteinExistence type="predicted"/>
<name>A0ABY3PG20_9CYAN</name>
<sequence length="225" mass="25542">MSLQQACPEAASAPLRRDAMSAAIRRTLTPEVVRYLWRRLRGFGYARTIERDEIDQYIQIAAWKVLQSEPELAGQTHMVGIKIYNKLLDLLRNSGREKLGMGLRKQTARFWQQTVQGLNLDIGVRVYCLNVTATPMDKLARETVRRELVVQLHALGRTARGAQLQSKLLRARAERLTTLVVRSKRVLTPLVRLAAEEMGSSLEGIRLFQEAVEDFQQERGVSLCA</sequence>
<reference evidence="1 2" key="1">
    <citation type="journal article" date="2021" name="Genome Biol. Evol.">
        <title>Complete Genome Sequencing of a Novel Gloeobacter Species from a Waterfall Cave in Mexico.</title>
        <authorList>
            <person name="Saw J.H."/>
            <person name="Cardona T."/>
            <person name="Montejano G."/>
        </authorList>
    </citation>
    <scope>NUCLEOTIDE SEQUENCE [LARGE SCALE GENOMIC DNA]</scope>
    <source>
        <strain evidence="1">MG652769</strain>
    </source>
</reference>
<protein>
    <submittedName>
        <fullName evidence="1">Uncharacterized protein</fullName>
    </submittedName>
</protein>
<dbReference type="EMBL" id="CP063845">
    <property type="protein sequence ID" value="UFP92601.1"/>
    <property type="molecule type" value="Genomic_DNA"/>
</dbReference>
<organism evidence="1 2">
    <name type="scientific">Gloeobacter morelensis MG652769</name>
    <dbReference type="NCBI Taxonomy" id="2781736"/>
    <lineage>
        <taxon>Bacteria</taxon>
        <taxon>Bacillati</taxon>
        <taxon>Cyanobacteriota</taxon>
        <taxon>Cyanophyceae</taxon>
        <taxon>Gloeobacterales</taxon>
        <taxon>Gloeobacteraceae</taxon>
        <taxon>Gloeobacter</taxon>
        <taxon>Gloeobacter morelensis</taxon>
    </lineage>
</organism>
<keyword evidence="2" id="KW-1185">Reference proteome</keyword>
<accession>A0ABY3PG20</accession>
<evidence type="ECO:0000313" key="1">
    <source>
        <dbReference type="EMBL" id="UFP92601.1"/>
    </source>
</evidence>